<proteinExistence type="predicted"/>
<gene>
    <name evidence="1" type="ORF">S12H4_40733</name>
</gene>
<dbReference type="EMBL" id="BARW01024750">
    <property type="protein sequence ID" value="GAI95450.1"/>
    <property type="molecule type" value="Genomic_DNA"/>
</dbReference>
<comment type="caution">
    <text evidence="1">The sequence shown here is derived from an EMBL/GenBank/DDBJ whole genome shotgun (WGS) entry which is preliminary data.</text>
</comment>
<feature type="non-terminal residue" evidence="1">
    <location>
        <position position="1"/>
    </location>
</feature>
<organism evidence="1">
    <name type="scientific">marine sediment metagenome</name>
    <dbReference type="NCBI Taxonomy" id="412755"/>
    <lineage>
        <taxon>unclassified sequences</taxon>
        <taxon>metagenomes</taxon>
        <taxon>ecological metagenomes</taxon>
    </lineage>
</organism>
<reference evidence="1" key="1">
    <citation type="journal article" date="2014" name="Front. Microbiol.">
        <title>High frequency of phylogenetically diverse reductive dehalogenase-homologous genes in deep subseafloor sedimentary metagenomes.</title>
        <authorList>
            <person name="Kawai M."/>
            <person name="Futagami T."/>
            <person name="Toyoda A."/>
            <person name="Takaki Y."/>
            <person name="Nishi S."/>
            <person name="Hori S."/>
            <person name="Arai W."/>
            <person name="Tsubouchi T."/>
            <person name="Morono Y."/>
            <person name="Uchiyama I."/>
            <person name="Ito T."/>
            <person name="Fujiyama A."/>
            <person name="Inagaki F."/>
            <person name="Takami H."/>
        </authorList>
    </citation>
    <scope>NUCLEOTIDE SEQUENCE</scope>
    <source>
        <strain evidence="1">Expedition CK06-06</strain>
    </source>
</reference>
<evidence type="ECO:0000313" key="1">
    <source>
        <dbReference type="EMBL" id="GAI95450.1"/>
    </source>
</evidence>
<name>X1U6L0_9ZZZZ</name>
<protein>
    <submittedName>
        <fullName evidence="1">Uncharacterized protein</fullName>
    </submittedName>
</protein>
<accession>X1U6L0</accession>
<dbReference type="AlphaFoldDB" id="X1U6L0"/>
<sequence>ITNHAGISDAHHTPAVPIWELIGDVLISTPVASIEFSSIPSGYAAFLVIWNDIFNAYVNVIDFTMHFNGDSGANYDYSIQPFNAISDTIHAATSLLIGITGDSSEGIHSFGQIHIQNCVDAEKVYNGRELRIEESGSIPHDVKGSHLEGKWRNNSDEINTITFSQEGQNFTAGSRIILLGIKT</sequence>